<proteinExistence type="predicted"/>
<comment type="caution">
    <text evidence="1">The sequence shown here is derived from an EMBL/GenBank/DDBJ whole genome shotgun (WGS) entry which is preliminary data.</text>
</comment>
<name>A0A6B1I4J2_9EURY</name>
<dbReference type="EMBL" id="WMEO01000003">
    <property type="protein sequence ID" value="MYL15652.1"/>
    <property type="molecule type" value="Genomic_DNA"/>
</dbReference>
<reference evidence="1 2" key="1">
    <citation type="submission" date="2019-11" db="EMBL/GenBank/DDBJ databases">
        <title>Genome sequences of 17 halophilic strains isolated from different environments.</title>
        <authorList>
            <person name="Furrow R.E."/>
        </authorList>
    </citation>
    <scope>NUCLEOTIDE SEQUENCE [LARGE SCALE GENOMIC DNA]</scope>
    <source>
        <strain evidence="1 2">22517_05_Cabo</strain>
    </source>
</reference>
<sequence length="62" mass="6929">MRRLRTFAADVLEEAARSRRASSQSSAALGRILRHLGAAKAFERVAGWLRVDDQEESAEDSR</sequence>
<evidence type="ECO:0000313" key="2">
    <source>
        <dbReference type="Proteomes" id="UP000460194"/>
    </source>
</evidence>
<gene>
    <name evidence="1" type="ORF">GLW36_03180</name>
</gene>
<evidence type="ECO:0000313" key="1">
    <source>
        <dbReference type="EMBL" id="MYL15652.1"/>
    </source>
</evidence>
<accession>A0A6B1I4J2</accession>
<dbReference type="Proteomes" id="UP000460194">
    <property type="component" value="Unassembled WGS sequence"/>
</dbReference>
<dbReference type="RefSeq" id="WP_159368635.1">
    <property type="nucleotide sequence ID" value="NZ_WMEO01000003.1"/>
</dbReference>
<organism evidence="1 2">
    <name type="scientific">Halorubrum distributum</name>
    <dbReference type="NCBI Taxonomy" id="29283"/>
    <lineage>
        <taxon>Archaea</taxon>
        <taxon>Methanobacteriati</taxon>
        <taxon>Methanobacteriota</taxon>
        <taxon>Stenosarchaea group</taxon>
        <taxon>Halobacteria</taxon>
        <taxon>Halobacteriales</taxon>
        <taxon>Haloferacaceae</taxon>
        <taxon>Halorubrum</taxon>
        <taxon>Halorubrum distributum group</taxon>
    </lineage>
</organism>
<protein>
    <submittedName>
        <fullName evidence="1">Uncharacterized protein</fullName>
    </submittedName>
</protein>
<dbReference type="AlphaFoldDB" id="A0A6B1I4J2"/>